<evidence type="ECO:0000313" key="2">
    <source>
        <dbReference type="EMBL" id="KAK7735430.1"/>
    </source>
</evidence>
<organism evidence="2 3">
    <name type="scientific">Diaporthe eres</name>
    <name type="common">Phomopsis oblonga</name>
    <dbReference type="NCBI Taxonomy" id="83184"/>
    <lineage>
        <taxon>Eukaryota</taxon>
        <taxon>Fungi</taxon>
        <taxon>Dikarya</taxon>
        <taxon>Ascomycota</taxon>
        <taxon>Pezizomycotina</taxon>
        <taxon>Sordariomycetes</taxon>
        <taxon>Sordariomycetidae</taxon>
        <taxon>Diaporthales</taxon>
        <taxon>Diaporthaceae</taxon>
        <taxon>Diaporthe</taxon>
        <taxon>Diaporthe eres species complex</taxon>
    </lineage>
</organism>
<reference evidence="2 3" key="1">
    <citation type="submission" date="2024-02" db="EMBL/GenBank/DDBJ databases">
        <title>De novo assembly and annotation of 12 fungi associated with fruit tree decline syndrome in Ontario, Canada.</title>
        <authorList>
            <person name="Sulman M."/>
            <person name="Ellouze W."/>
            <person name="Ilyukhin E."/>
        </authorList>
    </citation>
    <scope>NUCLEOTIDE SEQUENCE [LARGE SCALE GENOMIC DNA]</scope>
    <source>
        <strain evidence="2 3">M169</strain>
    </source>
</reference>
<dbReference type="EMBL" id="JAKNSF020000013">
    <property type="protein sequence ID" value="KAK7735430.1"/>
    <property type="molecule type" value="Genomic_DNA"/>
</dbReference>
<sequence length="119" mass="12983">MFLTSLLQAQLSSRAAPPLPGYGVEEMQWSFKPPFGEPIFINGTVQDVERSLGDPDTMRPEEYNEVVRPKAPGRERSVAKDTIYLPSRPSLDPPSSAQGQATVSKSAALKARQYGGAMM</sequence>
<name>A0ABR1PFM6_DIAER</name>
<accession>A0ABR1PFM6</accession>
<comment type="caution">
    <text evidence="2">The sequence shown here is derived from an EMBL/GenBank/DDBJ whole genome shotgun (WGS) entry which is preliminary data.</text>
</comment>
<dbReference type="Proteomes" id="UP001430848">
    <property type="component" value="Unassembled WGS sequence"/>
</dbReference>
<evidence type="ECO:0000256" key="1">
    <source>
        <dbReference type="SAM" id="MobiDB-lite"/>
    </source>
</evidence>
<gene>
    <name evidence="2" type="ORF">SLS63_003900</name>
</gene>
<feature type="compositionally biased region" description="Basic and acidic residues" evidence="1">
    <location>
        <begin position="49"/>
        <end position="79"/>
    </location>
</feature>
<feature type="region of interest" description="Disordered" evidence="1">
    <location>
        <begin position="49"/>
        <end position="106"/>
    </location>
</feature>
<keyword evidence="3" id="KW-1185">Reference proteome</keyword>
<feature type="compositionally biased region" description="Low complexity" evidence="1">
    <location>
        <begin position="85"/>
        <end position="96"/>
    </location>
</feature>
<proteinExistence type="predicted"/>
<protein>
    <submittedName>
        <fullName evidence="2">Uncharacterized protein</fullName>
    </submittedName>
</protein>
<evidence type="ECO:0000313" key="3">
    <source>
        <dbReference type="Proteomes" id="UP001430848"/>
    </source>
</evidence>